<proteinExistence type="predicted"/>
<dbReference type="Proteomes" id="UP000245048">
    <property type="component" value="Unassembled WGS sequence"/>
</dbReference>
<dbReference type="InterPro" id="IPR011044">
    <property type="entry name" value="Quino_amine_DH_bsu"/>
</dbReference>
<keyword evidence="2" id="KW-1185">Reference proteome</keyword>
<organism evidence="1 2">
    <name type="scientific">Teichococcus aestuarii</name>
    <dbReference type="NCBI Taxonomy" id="568898"/>
    <lineage>
        <taxon>Bacteria</taxon>
        <taxon>Pseudomonadati</taxon>
        <taxon>Pseudomonadota</taxon>
        <taxon>Alphaproteobacteria</taxon>
        <taxon>Acetobacterales</taxon>
        <taxon>Roseomonadaceae</taxon>
        <taxon>Roseomonas</taxon>
    </lineage>
</organism>
<evidence type="ECO:0000313" key="1">
    <source>
        <dbReference type="EMBL" id="PWC30567.1"/>
    </source>
</evidence>
<dbReference type="OrthoDB" id="5624218at2"/>
<dbReference type="AlphaFoldDB" id="A0A2U1V9H4"/>
<comment type="caution">
    <text evidence="1">The sequence shown here is derived from an EMBL/GenBank/DDBJ whole genome shotgun (WGS) entry which is preliminary data.</text>
</comment>
<dbReference type="RefSeq" id="WP_109515139.1">
    <property type="nucleotide sequence ID" value="NZ_PDOA01000001.1"/>
</dbReference>
<evidence type="ECO:0000313" key="2">
    <source>
        <dbReference type="Proteomes" id="UP000245048"/>
    </source>
</evidence>
<name>A0A2U1V9H4_9PROT</name>
<accession>A0A2U1V9H4</accession>
<dbReference type="Gene3D" id="2.130.10.10">
    <property type="entry name" value="YVTN repeat-like/Quinoprotein amine dehydrogenase"/>
    <property type="match status" value="1"/>
</dbReference>
<dbReference type="SUPFAM" id="SSF50969">
    <property type="entry name" value="YVTN repeat-like/Quinoprotein amine dehydrogenase"/>
    <property type="match status" value="1"/>
</dbReference>
<dbReference type="InterPro" id="IPR015943">
    <property type="entry name" value="WD40/YVTN_repeat-like_dom_sf"/>
</dbReference>
<gene>
    <name evidence="1" type="ORF">CR165_01285</name>
</gene>
<dbReference type="EMBL" id="PDOA01000001">
    <property type="protein sequence ID" value="PWC30567.1"/>
    <property type="molecule type" value="Genomic_DNA"/>
</dbReference>
<sequence length="365" mass="37641">MRRRDLLLGALLASDLASWPRRPARGASPLVLGAWRVPGEGDHAGAFAPGDGGVPLDLRLTARAHGFAAHPARPLVVVFGRRPGWEALVADLATGTLRQGFAPPEDRHFNGHGLFAPDGRLLYATETRVADGAGLIGVYDATDGFRRVAEFATGGRDPHDMRLAPGGAALVVANGGILTHPDAPRANLDPAGMDPSLVHLDPRDGRVLSTARFAPAMNRLSIRHLAPVPGGTAVAMQFEGDEAEAVPLLAVQRGEGALRPLALPETLRAACRNYIGSVATDSAGAVLAATSPRGGVALFWDLAAGRALGSVPLGDVCGVAPAGAPGRFILASGHGALLEADARSGATRPLPGPRGAWDNHLLRVG</sequence>
<dbReference type="PIRSF" id="PIRSF028101">
    <property type="entry name" value="UCP028101"/>
    <property type="match status" value="1"/>
</dbReference>
<protein>
    <submittedName>
        <fullName evidence="1">Tat pathway signal protein</fullName>
    </submittedName>
</protein>
<dbReference type="Pfam" id="PF07433">
    <property type="entry name" value="DUF1513"/>
    <property type="match status" value="1"/>
</dbReference>
<dbReference type="InterPro" id="IPR008311">
    <property type="entry name" value="UCP028101"/>
</dbReference>
<reference evidence="2" key="1">
    <citation type="submission" date="2017-10" db="EMBL/GenBank/DDBJ databases">
        <authorList>
            <person name="Toshchakov S.V."/>
            <person name="Goeva M.A."/>
        </authorList>
    </citation>
    <scope>NUCLEOTIDE SEQUENCE [LARGE SCALE GENOMIC DNA]</scope>
    <source>
        <strain evidence="2">JR1/69-1-13</strain>
    </source>
</reference>